<dbReference type="InterPro" id="IPR051469">
    <property type="entry name" value="FliN/MopA/SpaO"/>
</dbReference>
<evidence type="ECO:0000256" key="5">
    <source>
        <dbReference type="ARBA" id="ARBA00022779"/>
    </source>
</evidence>
<protein>
    <submittedName>
        <fullName evidence="10">Flagellar motor switch protein FliN</fullName>
    </submittedName>
</protein>
<dbReference type="SUPFAM" id="SSF103039">
    <property type="entry name" value="CheC-like"/>
    <property type="match status" value="1"/>
</dbReference>
<dbReference type="EMBL" id="UXAV01000042">
    <property type="protein sequence ID" value="VDC29747.1"/>
    <property type="molecule type" value="Genomic_DNA"/>
</dbReference>
<evidence type="ECO:0000256" key="1">
    <source>
        <dbReference type="ARBA" id="ARBA00004413"/>
    </source>
</evidence>
<evidence type="ECO:0000256" key="3">
    <source>
        <dbReference type="ARBA" id="ARBA00022475"/>
    </source>
</evidence>
<dbReference type="NCBIfam" id="TIGR02480">
    <property type="entry name" value="fliN"/>
    <property type="match status" value="1"/>
</dbReference>
<keyword evidence="11" id="KW-1185">Reference proteome</keyword>
<dbReference type="GO" id="GO:0006935">
    <property type="term" value="P:chemotaxis"/>
    <property type="evidence" value="ECO:0007669"/>
    <property type="project" value="UniProtKB-KW"/>
</dbReference>
<dbReference type="NCBIfam" id="NF005995">
    <property type="entry name" value="PRK08119.1"/>
    <property type="match status" value="1"/>
</dbReference>
<evidence type="ECO:0000313" key="10">
    <source>
        <dbReference type="EMBL" id="VDC29747.1"/>
    </source>
</evidence>
<evidence type="ECO:0000256" key="2">
    <source>
        <dbReference type="ARBA" id="ARBA00009226"/>
    </source>
</evidence>
<gene>
    <name evidence="10" type="primary">fliN</name>
    <name evidence="10" type="ORF">FILTAD_02299</name>
</gene>
<dbReference type="Gene3D" id="3.40.1550.10">
    <property type="entry name" value="CheC-like"/>
    <property type="match status" value="1"/>
</dbReference>
<dbReference type="InterPro" id="IPR012826">
    <property type="entry name" value="FliN"/>
</dbReference>
<keyword evidence="4" id="KW-0145">Chemotaxis</keyword>
<dbReference type="InterPro" id="IPR028976">
    <property type="entry name" value="CheC-like_sf"/>
</dbReference>
<feature type="domain" description="CheC-like protein" evidence="9">
    <location>
        <begin position="43"/>
        <end position="80"/>
    </location>
</feature>
<proteinExistence type="inferred from homology"/>
<dbReference type="InterPro" id="IPR036429">
    <property type="entry name" value="SpoA-like_sf"/>
</dbReference>
<evidence type="ECO:0000256" key="6">
    <source>
        <dbReference type="ARBA" id="ARBA00023136"/>
    </source>
</evidence>
<dbReference type="PANTHER" id="PTHR43484">
    <property type="match status" value="1"/>
</dbReference>
<keyword evidence="3" id="KW-1003">Cell membrane</keyword>
<dbReference type="Pfam" id="PF04509">
    <property type="entry name" value="CheC"/>
    <property type="match status" value="2"/>
</dbReference>
<feature type="domain" description="CheC-like protein" evidence="9">
    <location>
        <begin position="140"/>
        <end position="175"/>
    </location>
</feature>
<dbReference type="PRINTS" id="PR00956">
    <property type="entry name" value="FLGMOTORFLIN"/>
</dbReference>
<dbReference type="GO" id="GO:0071973">
    <property type="term" value="P:bacterial-type flagellum-dependent cell motility"/>
    <property type="evidence" value="ECO:0007669"/>
    <property type="project" value="InterPro"/>
</dbReference>
<dbReference type="Gene3D" id="2.30.330.10">
    <property type="entry name" value="SpoA-like"/>
    <property type="match status" value="1"/>
</dbReference>
<keyword evidence="10" id="KW-0966">Cell projection</keyword>
<reference evidence="10 11" key="1">
    <citation type="submission" date="2018-11" db="EMBL/GenBank/DDBJ databases">
        <authorList>
            <person name="Criscuolo A."/>
        </authorList>
    </citation>
    <scope>NUCLEOTIDE SEQUENCE [LARGE SCALE GENOMIC DNA]</scope>
    <source>
        <strain evidence="10">ATB-66</strain>
    </source>
</reference>
<comment type="subcellular location">
    <subcellularLocation>
        <location evidence="1">Cell membrane</location>
        <topology evidence="1">Peripheral membrane protein</topology>
        <orientation evidence="1">Cytoplasmic side</orientation>
    </subcellularLocation>
</comment>
<dbReference type="InterPro" id="IPR001543">
    <property type="entry name" value="FliN-like_C"/>
</dbReference>
<keyword evidence="5" id="KW-0283">Flagellar rotation</keyword>
<keyword evidence="10" id="KW-0282">Flagellum</keyword>
<dbReference type="CDD" id="cd17907">
    <property type="entry name" value="FliY_FliN-Y"/>
    <property type="match status" value="1"/>
</dbReference>
<evidence type="ECO:0000313" key="11">
    <source>
        <dbReference type="Proteomes" id="UP000270468"/>
    </source>
</evidence>
<dbReference type="AlphaFoldDB" id="A0A3P5XHX4"/>
<comment type="similarity">
    <text evidence="2">Belongs to the FliN/MopA/SpaO family.</text>
</comment>
<name>A0A3P5XHX4_9BACL</name>
<dbReference type="GO" id="GO:0009425">
    <property type="term" value="C:bacterial-type flagellum basal body"/>
    <property type="evidence" value="ECO:0007669"/>
    <property type="project" value="InterPro"/>
</dbReference>
<dbReference type="GO" id="GO:0003774">
    <property type="term" value="F:cytoskeletal motor activity"/>
    <property type="evidence" value="ECO:0007669"/>
    <property type="project" value="InterPro"/>
</dbReference>
<dbReference type="GO" id="GO:0005886">
    <property type="term" value="C:plasma membrane"/>
    <property type="evidence" value="ECO:0007669"/>
    <property type="project" value="UniProtKB-SubCell"/>
</dbReference>
<sequence>MMSDNILSQEEIEALLRGEPLQSEEILPPSTEKLNTDDYLDEMEKDALGEIGNISFGSAATALSALLGQKVEITTPRISIVDKDKLENDFTHPYVACKVNYTEGLSGMNLLVIKQDDASIIADLMLGGDGSDPDRSLGDIHLSAVQEAMNQMMGSAATSMSTVFNKRVDISPPSIDLIDVQEDQGRENIPEHELLISVSFNLKVGNLIDSNIMQLLPLTFGKDLVVTLLGGNAEAEAAAVAEMAPPVQQSPKQQEMVHQEPQQSSANHQNLQQQAAPQQQERTRPAQPQVHVQQAQFASFENPALSQGESNNLNLLLDISLHVTVELGRAKRSIKEILEMSSGSIIELDKLAGEPVDILVNNRPIAFGEVVVIDENFGVRITDILSQSDRLKNLR</sequence>
<evidence type="ECO:0000259" key="8">
    <source>
        <dbReference type="Pfam" id="PF01052"/>
    </source>
</evidence>
<dbReference type="PANTHER" id="PTHR43484:SF1">
    <property type="entry name" value="FLAGELLAR MOTOR SWITCH PROTEIN FLIN"/>
    <property type="match status" value="1"/>
</dbReference>
<organism evidence="10 11">
    <name type="scientific">Filibacter tadaridae</name>
    <dbReference type="NCBI Taxonomy" id="2483811"/>
    <lineage>
        <taxon>Bacteria</taxon>
        <taxon>Bacillati</taxon>
        <taxon>Bacillota</taxon>
        <taxon>Bacilli</taxon>
        <taxon>Bacillales</taxon>
        <taxon>Caryophanaceae</taxon>
        <taxon>Filibacter</taxon>
    </lineage>
</organism>
<dbReference type="SUPFAM" id="SSF101801">
    <property type="entry name" value="Surface presentation of antigens (SPOA)"/>
    <property type="match status" value="1"/>
</dbReference>
<dbReference type="Proteomes" id="UP000270468">
    <property type="component" value="Unassembled WGS sequence"/>
</dbReference>
<accession>A0A3P5XHX4</accession>
<feature type="compositionally biased region" description="Low complexity" evidence="7">
    <location>
        <begin position="262"/>
        <end position="293"/>
    </location>
</feature>
<evidence type="ECO:0000259" key="9">
    <source>
        <dbReference type="Pfam" id="PF04509"/>
    </source>
</evidence>
<dbReference type="Pfam" id="PF01052">
    <property type="entry name" value="FliMN_C"/>
    <property type="match status" value="1"/>
</dbReference>
<keyword evidence="10" id="KW-0969">Cilium</keyword>
<dbReference type="InterPro" id="IPR001172">
    <property type="entry name" value="FliN_T3SS_HrcQb"/>
</dbReference>
<dbReference type="InterPro" id="IPR007597">
    <property type="entry name" value="CheC"/>
</dbReference>
<feature type="region of interest" description="Disordered" evidence="7">
    <location>
        <begin position="241"/>
        <end position="293"/>
    </location>
</feature>
<keyword evidence="6" id="KW-0472">Membrane</keyword>
<feature type="domain" description="Flagellar motor switch protein FliN-like C-terminal" evidence="8">
    <location>
        <begin position="315"/>
        <end position="385"/>
    </location>
</feature>
<dbReference type="GO" id="GO:0016787">
    <property type="term" value="F:hydrolase activity"/>
    <property type="evidence" value="ECO:0007669"/>
    <property type="project" value="InterPro"/>
</dbReference>
<evidence type="ECO:0000256" key="4">
    <source>
        <dbReference type="ARBA" id="ARBA00022500"/>
    </source>
</evidence>
<evidence type="ECO:0000256" key="7">
    <source>
        <dbReference type="SAM" id="MobiDB-lite"/>
    </source>
</evidence>